<evidence type="ECO:0000313" key="2">
    <source>
        <dbReference type="EMBL" id="GCB86185.1"/>
    </source>
</evidence>
<dbReference type="Proteomes" id="UP000288216">
    <property type="component" value="Unassembled WGS sequence"/>
</dbReference>
<evidence type="ECO:0000259" key="1">
    <source>
        <dbReference type="Pfam" id="PF08336"/>
    </source>
</evidence>
<dbReference type="GO" id="GO:0005783">
    <property type="term" value="C:endoplasmic reticulum"/>
    <property type="evidence" value="ECO:0007669"/>
    <property type="project" value="InterPro"/>
</dbReference>
<dbReference type="GO" id="GO:0004656">
    <property type="term" value="F:procollagen-proline 4-dioxygenase activity"/>
    <property type="evidence" value="ECO:0007669"/>
    <property type="project" value="InterPro"/>
</dbReference>
<protein>
    <recommendedName>
        <fullName evidence="1">Prolyl 4-hydroxylase N-terminal domain-containing protein</fullName>
    </recommendedName>
</protein>
<proteinExistence type="predicted"/>
<organism evidence="2 3">
    <name type="scientific">Scyliorhinus torazame</name>
    <name type="common">Cloudy catshark</name>
    <name type="synonym">Catulus torazame</name>
    <dbReference type="NCBI Taxonomy" id="75743"/>
    <lineage>
        <taxon>Eukaryota</taxon>
        <taxon>Metazoa</taxon>
        <taxon>Chordata</taxon>
        <taxon>Craniata</taxon>
        <taxon>Vertebrata</taxon>
        <taxon>Chondrichthyes</taxon>
        <taxon>Elasmobranchii</taxon>
        <taxon>Galeomorphii</taxon>
        <taxon>Galeoidea</taxon>
        <taxon>Carcharhiniformes</taxon>
        <taxon>Scyliorhinidae</taxon>
        <taxon>Scyliorhinus</taxon>
    </lineage>
</organism>
<sequence length="33" mass="4006">QMTDLIYVEKDLVKSLKEYIKAEESKLTEIKRY</sequence>
<dbReference type="Pfam" id="PF08336">
    <property type="entry name" value="P4Ha_N"/>
    <property type="match status" value="1"/>
</dbReference>
<dbReference type="STRING" id="75743.A0A401QLB8"/>
<dbReference type="Gene3D" id="6.10.140.1460">
    <property type="match status" value="1"/>
</dbReference>
<dbReference type="OrthoDB" id="420380at2759"/>
<feature type="non-terminal residue" evidence="2">
    <location>
        <position position="1"/>
    </location>
</feature>
<dbReference type="InterPro" id="IPR013547">
    <property type="entry name" value="P4H_N"/>
</dbReference>
<gene>
    <name evidence="2" type="ORF">scyTo_0026858</name>
</gene>
<evidence type="ECO:0000313" key="3">
    <source>
        <dbReference type="Proteomes" id="UP000288216"/>
    </source>
</evidence>
<comment type="caution">
    <text evidence="2">The sequence shown here is derived from an EMBL/GenBank/DDBJ whole genome shotgun (WGS) entry which is preliminary data.</text>
</comment>
<reference evidence="2 3" key="1">
    <citation type="journal article" date="2018" name="Nat. Ecol. Evol.">
        <title>Shark genomes provide insights into elasmobranch evolution and the origin of vertebrates.</title>
        <authorList>
            <person name="Hara Y"/>
            <person name="Yamaguchi K"/>
            <person name="Onimaru K"/>
            <person name="Kadota M"/>
            <person name="Koyanagi M"/>
            <person name="Keeley SD"/>
            <person name="Tatsumi K"/>
            <person name="Tanaka K"/>
            <person name="Motone F"/>
            <person name="Kageyama Y"/>
            <person name="Nozu R"/>
            <person name="Adachi N"/>
            <person name="Nishimura O"/>
            <person name="Nakagawa R"/>
            <person name="Tanegashima C"/>
            <person name="Kiyatake I"/>
            <person name="Matsumoto R"/>
            <person name="Murakumo K"/>
            <person name="Nishida K"/>
            <person name="Terakita A"/>
            <person name="Kuratani S"/>
            <person name="Sato K"/>
            <person name="Hyodo S Kuraku.S."/>
        </authorList>
    </citation>
    <scope>NUCLEOTIDE SEQUENCE [LARGE SCALE GENOMIC DNA]</scope>
</reference>
<dbReference type="AlphaFoldDB" id="A0A401QLB8"/>
<dbReference type="EMBL" id="BFAA01251394">
    <property type="protein sequence ID" value="GCB86185.1"/>
    <property type="molecule type" value="Genomic_DNA"/>
</dbReference>
<accession>A0A401QLB8</accession>
<feature type="domain" description="Prolyl 4-hydroxylase N-terminal" evidence="1">
    <location>
        <begin position="1"/>
        <end position="33"/>
    </location>
</feature>
<name>A0A401QLB8_SCYTO</name>
<keyword evidence="3" id="KW-1185">Reference proteome</keyword>